<evidence type="ECO:0000313" key="2">
    <source>
        <dbReference type="EMBL" id="KAF4072150.1"/>
    </source>
</evidence>
<dbReference type="Proteomes" id="UP000593565">
    <property type="component" value="Unassembled WGS sequence"/>
</dbReference>
<comment type="caution">
    <text evidence="2">The sequence shown here is derived from an EMBL/GenBank/DDBJ whole genome shotgun (WGS) entry which is preliminary data.</text>
</comment>
<feature type="region of interest" description="Disordered" evidence="1">
    <location>
        <begin position="1"/>
        <end position="47"/>
    </location>
</feature>
<organism evidence="2 3">
    <name type="scientific">Ameiurus melas</name>
    <name type="common">Black bullhead</name>
    <name type="synonym">Silurus melas</name>
    <dbReference type="NCBI Taxonomy" id="219545"/>
    <lineage>
        <taxon>Eukaryota</taxon>
        <taxon>Metazoa</taxon>
        <taxon>Chordata</taxon>
        <taxon>Craniata</taxon>
        <taxon>Vertebrata</taxon>
        <taxon>Euteleostomi</taxon>
        <taxon>Actinopterygii</taxon>
        <taxon>Neopterygii</taxon>
        <taxon>Teleostei</taxon>
        <taxon>Ostariophysi</taxon>
        <taxon>Siluriformes</taxon>
        <taxon>Ictaluridae</taxon>
        <taxon>Ameiurus</taxon>
    </lineage>
</organism>
<accession>A0A7J5ZNT5</accession>
<protein>
    <submittedName>
        <fullName evidence="2">Uncharacterized protein</fullName>
    </submittedName>
</protein>
<evidence type="ECO:0000313" key="3">
    <source>
        <dbReference type="Proteomes" id="UP000593565"/>
    </source>
</evidence>
<name>A0A7J5ZNT5_AMEME</name>
<proteinExistence type="predicted"/>
<dbReference type="EMBL" id="JAAGNN010000025">
    <property type="protein sequence ID" value="KAF4072150.1"/>
    <property type="molecule type" value="Genomic_DNA"/>
</dbReference>
<sequence length="177" mass="18677">MPCRQKGELVVGAVTNSHPPSPIMMPAQQPCSADDAAQQPCSAEDDAQHPCSAEDVARPSCLAEVVARPPRLAEVVARPPRPAEDVTRHSCSAEVVAPPSCFAGEVTLPPFSAEDVAPYVGPPSCSTEDTINGLRCTYGRQSLGVKRLGDVLGQQFRSNAAGVQAIRTKQPSRFQSS</sequence>
<dbReference type="AlphaFoldDB" id="A0A7J5ZNT5"/>
<gene>
    <name evidence="2" type="ORF">AMELA_G00259880</name>
</gene>
<evidence type="ECO:0000256" key="1">
    <source>
        <dbReference type="SAM" id="MobiDB-lite"/>
    </source>
</evidence>
<reference evidence="2 3" key="1">
    <citation type="submission" date="2020-02" db="EMBL/GenBank/DDBJ databases">
        <title>A chromosome-scale genome assembly of the black bullhead catfish (Ameiurus melas).</title>
        <authorList>
            <person name="Wen M."/>
            <person name="Zham M."/>
            <person name="Cabau C."/>
            <person name="Klopp C."/>
            <person name="Donnadieu C."/>
            <person name="Roques C."/>
            <person name="Bouchez O."/>
            <person name="Lampietro C."/>
            <person name="Jouanno E."/>
            <person name="Herpin A."/>
            <person name="Louis A."/>
            <person name="Berthelot C."/>
            <person name="Parey E."/>
            <person name="Roest-Crollius H."/>
            <person name="Braasch I."/>
            <person name="Postlethwait J."/>
            <person name="Robinson-Rechavi M."/>
            <person name="Echchiki A."/>
            <person name="Begum T."/>
            <person name="Montfort J."/>
            <person name="Schartl M."/>
            <person name="Bobe J."/>
            <person name="Guiguen Y."/>
        </authorList>
    </citation>
    <scope>NUCLEOTIDE SEQUENCE [LARGE SCALE GENOMIC DNA]</scope>
    <source>
        <strain evidence="2">M_S1</strain>
        <tissue evidence="2">Blood</tissue>
    </source>
</reference>
<keyword evidence="3" id="KW-1185">Reference proteome</keyword>